<organism evidence="1 2">
    <name type="scientific">Kribbella alba</name>
    <dbReference type="NCBI Taxonomy" id="190197"/>
    <lineage>
        <taxon>Bacteria</taxon>
        <taxon>Bacillati</taxon>
        <taxon>Actinomycetota</taxon>
        <taxon>Actinomycetes</taxon>
        <taxon>Propionibacteriales</taxon>
        <taxon>Kribbellaceae</taxon>
        <taxon>Kribbella</taxon>
    </lineage>
</organism>
<dbReference type="Pfam" id="PF10604">
    <property type="entry name" value="Polyketide_cyc2"/>
    <property type="match status" value="1"/>
</dbReference>
<dbReference type="Proteomes" id="UP001501319">
    <property type="component" value="Unassembled WGS sequence"/>
</dbReference>
<dbReference type="RefSeq" id="WP_344113802.1">
    <property type="nucleotide sequence ID" value="NZ_BAAANE010000007.1"/>
</dbReference>
<evidence type="ECO:0000313" key="2">
    <source>
        <dbReference type="Proteomes" id="UP001501319"/>
    </source>
</evidence>
<dbReference type="InterPro" id="IPR023393">
    <property type="entry name" value="START-like_dom_sf"/>
</dbReference>
<protein>
    <submittedName>
        <fullName evidence="1">SRPBCC family protein</fullName>
    </submittedName>
</protein>
<reference evidence="2" key="1">
    <citation type="journal article" date="2019" name="Int. J. Syst. Evol. Microbiol.">
        <title>The Global Catalogue of Microorganisms (GCM) 10K type strain sequencing project: providing services to taxonomists for standard genome sequencing and annotation.</title>
        <authorList>
            <consortium name="The Broad Institute Genomics Platform"/>
            <consortium name="The Broad Institute Genome Sequencing Center for Infectious Disease"/>
            <person name="Wu L."/>
            <person name="Ma J."/>
        </authorList>
    </citation>
    <scope>NUCLEOTIDE SEQUENCE [LARGE SCALE GENOMIC DNA]</scope>
    <source>
        <strain evidence="2">JCM 14306</strain>
    </source>
</reference>
<keyword evidence="2" id="KW-1185">Reference proteome</keyword>
<sequence>MTENECLIHASVEDVFAILTDGWTYAAWVVGASRIRDVEQGFPQPGHSIHHSVGVWPLLISDTTTAERYEPLRFLQLRVRAWPTGEGRVEFEATDKGGECQLVMREEAVKGPATLIPEAVLDPVLRLRNDETLKRLALLAQGRRS</sequence>
<dbReference type="Gene3D" id="3.30.530.20">
    <property type="match status" value="1"/>
</dbReference>
<dbReference type="CDD" id="cd07812">
    <property type="entry name" value="SRPBCC"/>
    <property type="match status" value="1"/>
</dbReference>
<dbReference type="EMBL" id="BAAANE010000007">
    <property type="protein sequence ID" value="GAA1648185.1"/>
    <property type="molecule type" value="Genomic_DNA"/>
</dbReference>
<gene>
    <name evidence="1" type="ORF">GCM10009744_44440</name>
</gene>
<name>A0ABP4RFD3_9ACTN</name>
<dbReference type="InterPro" id="IPR019587">
    <property type="entry name" value="Polyketide_cyclase/dehydratase"/>
</dbReference>
<evidence type="ECO:0000313" key="1">
    <source>
        <dbReference type="EMBL" id="GAA1648185.1"/>
    </source>
</evidence>
<comment type="caution">
    <text evidence="1">The sequence shown here is derived from an EMBL/GenBank/DDBJ whole genome shotgun (WGS) entry which is preliminary data.</text>
</comment>
<accession>A0ABP4RFD3</accession>
<dbReference type="SUPFAM" id="SSF55961">
    <property type="entry name" value="Bet v1-like"/>
    <property type="match status" value="1"/>
</dbReference>
<proteinExistence type="predicted"/>